<keyword evidence="8" id="KW-0492">Microsome</keyword>
<dbReference type="OMA" id="CITWFGT"/>
<feature type="binding site" description="axial binding residue" evidence="13">
    <location>
        <position position="441"/>
    </location>
    <ligand>
        <name>heme</name>
        <dbReference type="ChEBI" id="CHEBI:30413"/>
    </ligand>
    <ligandPart>
        <name>Fe</name>
        <dbReference type="ChEBI" id="CHEBI:18248"/>
    </ligandPart>
</feature>
<evidence type="ECO:0000256" key="8">
    <source>
        <dbReference type="ARBA" id="ARBA00022848"/>
    </source>
</evidence>
<evidence type="ECO:0000256" key="1">
    <source>
        <dbReference type="ARBA" id="ARBA00001971"/>
    </source>
</evidence>
<reference evidence="15 16" key="1">
    <citation type="submission" date="2015-08" db="EMBL/GenBank/DDBJ databases">
        <title>Ancestral chromatin configuration constrains chromatin evolution on differentiating sex chromosomes in Drosophila.</title>
        <authorList>
            <person name="Zhou Q."/>
            <person name="Bachtrog D."/>
        </authorList>
    </citation>
    <scope>NUCLEOTIDE SEQUENCE [LARGE SCALE GENOMIC DNA]</scope>
    <source>
        <tissue evidence="15">Whole larvae</tissue>
    </source>
</reference>
<keyword evidence="6 13" id="KW-0479">Metal-binding</keyword>
<dbReference type="EMBL" id="CP012524">
    <property type="protein sequence ID" value="ALC41930.1"/>
    <property type="molecule type" value="Genomic_DNA"/>
</dbReference>
<evidence type="ECO:0000256" key="3">
    <source>
        <dbReference type="ARBA" id="ARBA00004406"/>
    </source>
</evidence>
<dbReference type="PRINTS" id="PR00385">
    <property type="entry name" value="P450"/>
</dbReference>
<dbReference type="AlphaFoldDB" id="A0A0M4EKJ9"/>
<dbReference type="GO" id="GO:0020037">
    <property type="term" value="F:heme binding"/>
    <property type="evidence" value="ECO:0007669"/>
    <property type="project" value="InterPro"/>
</dbReference>
<keyword evidence="9 14" id="KW-0560">Oxidoreductase</keyword>
<dbReference type="GO" id="GO:0016705">
    <property type="term" value="F:oxidoreductase activity, acting on paired donors, with incorporation or reduction of molecular oxygen"/>
    <property type="evidence" value="ECO:0007669"/>
    <property type="project" value="InterPro"/>
</dbReference>
<evidence type="ECO:0000256" key="14">
    <source>
        <dbReference type="RuleBase" id="RU000461"/>
    </source>
</evidence>
<evidence type="ECO:0000256" key="6">
    <source>
        <dbReference type="ARBA" id="ARBA00022723"/>
    </source>
</evidence>
<keyword evidence="7" id="KW-0256">Endoplasmic reticulum</keyword>
<evidence type="ECO:0000313" key="15">
    <source>
        <dbReference type="EMBL" id="ALC41930.1"/>
    </source>
</evidence>
<comment type="cofactor">
    <cofactor evidence="1 13">
        <name>heme</name>
        <dbReference type="ChEBI" id="CHEBI:30413"/>
    </cofactor>
</comment>
<dbReference type="InterPro" id="IPR017972">
    <property type="entry name" value="Cyt_P450_CS"/>
</dbReference>
<evidence type="ECO:0000256" key="7">
    <source>
        <dbReference type="ARBA" id="ARBA00022824"/>
    </source>
</evidence>
<sequence>MSLIVALVGIIVTLLLYAVRHRYNYWNRRGIPHDVPKFPKGNLADWMTKRQLGVIFKDYYMKYKGSSAPFAGFYFFFTKTAVITDLDLVKRVLIKDFNNFENRGVFYNEADDPLSATLFSIEGRRWRNLRHKLTPTFTSGKMKHMMPLVLKVADELALMFESKVPTPQVLEITDLVGRFTADVIGNCAFGLDCNSQRNPEAEFVNMGKRAVSERRFGGRLDFFLFGFPKVARALHMKSTVQEVEDFYLRIVRDTINYRLEHKEKRHDFMDMLIELYQKQLAGNTEEGLSFEELAAQAFIFFVAGFETSSTTMGFALYELAQHQDIQDKLRAEINAGLVNNEFSYDSIKQMSYLEQVVMETLRKYPVLPHLTRQTNSDYSPVNPQHYIQKGTIVVIPALGIHFDPDIYPAPHKFQPERFTESEIAARPACTWLPFGDGPRNCIGSRFGLMQTCVGLAYLIKNFKFTVAAETIIPMKLVAKNILLTSENGIYLKVEKISK</sequence>
<dbReference type="SUPFAM" id="SSF48264">
    <property type="entry name" value="Cytochrome P450"/>
    <property type="match status" value="1"/>
</dbReference>
<keyword evidence="5 13" id="KW-0349">Heme</keyword>
<dbReference type="FunFam" id="1.10.630.10:FF:000042">
    <property type="entry name" value="Cytochrome P450"/>
    <property type="match status" value="1"/>
</dbReference>
<dbReference type="InterPro" id="IPR050476">
    <property type="entry name" value="Insect_CytP450_Detox"/>
</dbReference>
<evidence type="ECO:0000313" key="16">
    <source>
        <dbReference type="Proteomes" id="UP000494163"/>
    </source>
</evidence>
<keyword evidence="12" id="KW-0472">Membrane</keyword>
<proteinExistence type="inferred from homology"/>
<dbReference type="OrthoDB" id="2789670at2759"/>
<evidence type="ECO:0000256" key="10">
    <source>
        <dbReference type="ARBA" id="ARBA00023004"/>
    </source>
</evidence>
<protein>
    <submittedName>
        <fullName evidence="15">Cyp6a23</fullName>
    </submittedName>
</protein>
<dbReference type="Gene3D" id="1.10.630.10">
    <property type="entry name" value="Cytochrome P450"/>
    <property type="match status" value="1"/>
</dbReference>
<evidence type="ECO:0000256" key="5">
    <source>
        <dbReference type="ARBA" id="ARBA00022617"/>
    </source>
</evidence>
<name>A0A0M4EKJ9_DROBS</name>
<organism evidence="15 16">
    <name type="scientific">Drosophila busckii</name>
    <name type="common">Fruit fly</name>
    <dbReference type="NCBI Taxonomy" id="30019"/>
    <lineage>
        <taxon>Eukaryota</taxon>
        <taxon>Metazoa</taxon>
        <taxon>Ecdysozoa</taxon>
        <taxon>Arthropoda</taxon>
        <taxon>Hexapoda</taxon>
        <taxon>Insecta</taxon>
        <taxon>Pterygota</taxon>
        <taxon>Neoptera</taxon>
        <taxon>Endopterygota</taxon>
        <taxon>Diptera</taxon>
        <taxon>Brachycera</taxon>
        <taxon>Muscomorpha</taxon>
        <taxon>Ephydroidea</taxon>
        <taxon>Drosophilidae</taxon>
        <taxon>Drosophila</taxon>
    </lineage>
</organism>
<comment type="subcellular location">
    <subcellularLocation>
        <location evidence="3">Endoplasmic reticulum membrane</location>
        <topology evidence="3">Peripheral membrane protein</topology>
    </subcellularLocation>
    <subcellularLocation>
        <location evidence="2">Microsome membrane</location>
        <topology evidence="2">Peripheral membrane protein</topology>
    </subcellularLocation>
</comment>
<dbReference type="InterPro" id="IPR002401">
    <property type="entry name" value="Cyt_P450_E_grp-I"/>
</dbReference>
<evidence type="ECO:0000256" key="11">
    <source>
        <dbReference type="ARBA" id="ARBA00023033"/>
    </source>
</evidence>
<dbReference type="InterPro" id="IPR001128">
    <property type="entry name" value="Cyt_P450"/>
</dbReference>
<dbReference type="PROSITE" id="PS00086">
    <property type="entry name" value="CYTOCHROME_P450"/>
    <property type="match status" value="1"/>
</dbReference>
<dbReference type="Proteomes" id="UP000494163">
    <property type="component" value="Chromosome 2R"/>
</dbReference>
<evidence type="ECO:0000256" key="4">
    <source>
        <dbReference type="ARBA" id="ARBA00010617"/>
    </source>
</evidence>
<keyword evidence="11 14" id="KW-0503">Monooxygenase</keyword>
<evidence type="ECO:0000256" key="13">
    <source>
        <dbReference type="PIRSR" id="PIRSR602401-1"/>
    </source>
</evidence>
<dbReference type="GO" id="GO:0005506">
    <property type="term" value="F:iron ion binding"/>
    <property type="evidence" value="ECO:0007669"/>
    <property type="project" value="InterPro"/>
</dbReference>
<comment type="similarity">
    <text evidence="4 14">Belongs to the cytochrome P450 family.</text>
</comment>
<dbReference type="GO" id="GO:0004497">
    <property type="term" value="F:monooxygenase activity"/>
    <property type="evidence" value="ECO:0007669"/>
    <property type="project" value="UniProtKB-KW"/>
</dbReference>
<dbReference type="InterPro" id="IPR036396">
    <property type="entry name" value="Cyt_P450_sf"/>
</dbReference>
<keyword evidence="16" id="KW-1185">Reference proteome</keyword>
<dbReference type="Pfam" id="PF00067">
    <property type="entry name" value="p450"/>
    <property type="match status" value="1"/>
</dbReference>
<gene>
    <name evidence="15" type="ORF">Dbus_chr2Rg1509</name>
</gene>
<dbReference type="GO" id="GO:0005789">
    <property type="term" value="C:endoplasmic reticulum membrane"/>
    <property type="evidence" value="ECO:0007669"/>
    <property type="project" value="UniProtKB-SubCell"/>
</dbReference>
<dbReference type="PRINTS" id="PR00463">
    <property type="entry name" value="EP450I"/>
</dbReference>
<evidence type="ECO:0000256" key="9">
    <source>
        <dbReference type="ARBA" id="ARBA00023002"/>
    </source>
</evidence>
<evidence type="ECO:0000256" key="12">
    <source>
        <dbReference type="ARBA" id="ARBA00023136"/>
    </source>
</evidence>
<dbReference type="PANTHER" id="PTHR24292:SF100">
    <property type="entry name" value="CYTOCHROME P450 6A16, ISOFORM B-RELATED"/>
    <property type="match status" value="1"/>
</dbReference>
<keyword evidence="10 13" id="KW-0408">Iron</keyword>
<dbReference type="STRING" id="30019.A0A0M4EKJ9"/>
<dbReference type="PANTHER" id="PTHR24292">
    <property type="entry name" value="CYTOCHROME P450"/>
    <property type="match status" value="1"/>
</dbReference>
<evidence type="ECO:0000256" key="2">
    <source>
        <dbReference type="ARBA" id="ARBA00004174"/>
    </source>
</evidence>
<dbReference type="CDD" id="cd11056">
    <property type="entry name" value="CYP6-like"/>
    <property type="match status" value="1"/>
</dbReference>
<accession>A0A0M4EKJ9</accession>